<evidence type="ECO:0000313" key="2">
    <source>
        <dbReference type="EMBL" id="AWM32371.1"/>
    </source>
</evidence>
<sequence>MRTRPPPLSGPVPAPALRPAGHRHRNPGRPHGESRPIGFGSSFFRANDRYIFTRPVPQQRLRGH</sequence>
<dbReference type="KEGG" id="hnv:DDQ68_05925"/>
<dbReference type="Proteomes" id="UP000245999">
    <property type="component" value="Chromosome"/>
</dbReference>
<proteinExistence type="predicted"/>
<evidence type="ECO:0000313" key="3">
    <source>
        <dbReference type="Proteomes" id="UP000245999"/>
    </source>
</evidence>
<name>A0A2Z3GJB6_9BACT</name>
<dbReference type="EMBL" id="CP029145">
    <property type="protein sequence ID" value="AWM32371.1"/>
    <property type="molecule type" value="Genomic_DNA"/>
</dbReference>
<evidence type="ECO:0000256" key="1">
    <source>
        <dbReference type="SAM" id="MobiDB-lite"/>
    </source>
</evidence>
<protein>
    <submittedName>
        <fullName evidence="2">Uncharacterized protein</fullName>
    </submittedName>
</protein>
<gene>
    <name evidence="2" type="ORF">DDQ68_05925</name>
</gene>
<keyword evidence="3" id="KW-1185">Reference proteome</keyword>
<accession>A0A2Z3GJB6</accession>
<feature type="region of interest" description="Disordered" evidence="1">
    <location>
        <begin position="1"/>
        <end position="41"/>
    </location>
</feature>
<organism evidence="2 3">
    <name type="scientific">Hymenobacter nivis</name>
    <dbReference type="NCBI Taxonomy" id="1850093"/>
    <lineage>
        <taxon>Bacteria</taxon>
        <taxon>Pseudomonadati</taxon>
        <taxon>Bacteroidota</taxon>
        <taxon>Cytophagia</taxon>
        <taxon>Cytophagales</taxon>
        <taxon>Hymenobacteraceae</taxon>
        <taxon>Hymenobacter</taxon>
    </lineage>
</organism>
<dbReference type="AlphaFoldDB" id="A0A2Z3GJB6"/>
<reference evidence="3" key="1">
    <citation type="submission" date="2018-04" db="EMBL/GenBank/DDBJ databases">
        <title>Complete genome of Antarctic heterotrophic bacterium Hymenobacter nivis.</title>
        <authorList>
            <person name="Terashima M."/>
        </authorList>
    </citation>
    <scope>NUCLEOTIDE SEQUENCE [LARGE SCALE GENOMIC DNA]</scope>
    <source>
        <strain evidence="3">NBRC 111535</strain>
    </source>
</reference>
<feature type="compositionally biased region" description="Pro residues" evidence="1">
    <location>
        <begin position="1"/>
        <end position="16"/>
    </location>
</feature>